<dbReference type="OrthoDB" id="9995526at2759"/>
<evidence type="ECO:0000256" key="2">
    <source>
        <dbReference type="ARBA" id="ARBA00012787"/>
    </source>
</evidence>
<evidence type="ECO:0000256" key="1">
    <source>
        <dbReference type="ARBA" id="ARBA00008999"/>
    </source>
</evidence>
<organism evidence="6 7">
    <name type="scientific">Triparma laevis f. longispina</name>
    <dbReference type="NCBI Taxonomy" id="1714387"/>
    <lineage>
        <taxon>Eukaryota</taxon>
        <taxon>Sar</taxon>
        <taxon>Stramenopiles</taxon>
        <taxon>Ochrophyta</taxon>
        <taxon>Bolidophyceae</taxon>
        <taxon>Parmales</taxon>
        <taxon>Triparmaceae</taxon>
        <taxon>Triparma</taxon>
    </lineage>
</organism>
<evidence type="ECO:0000313" key="6">
    <source>
        <dbReference type="EMBL" id="GMI12179.1"/>
    </source>
</evidence>
<accession>A0A9W7FHH8</accession>
<dbReference type="InterPro" id="IPR014780">
    <property type="entry name" value="tRNA_psdUridine_synth_TruB"/>
</dbReference>
<feature type="domain" description="Pseudouridine synthase II N-terminal" evidence="5">
    <location>
        <begin position="81"/>
        <end position="226"/>
    </location>
</feature>
<dbReference type="EC" id="5.4.99.25" evidence="2"/>
<sequence length="284" mass="31555">MFSFCVRGFSGGSFVLKRNLRLLSSASAETGSGVTEPNCLVSGLVPILKPTNWTSRDVVSYVRKTLEIDCKNRHQVKKRPKIKVGHGGTLDPLATGVLVLGIGKGTKVMGEYLKGGKKYEAEFEVGYETDTLDLEGKIIKTCERGLTLDPKIVDTFKGEIMQQPPMFSALHIDGRRLYELAREGLDYSDVDVPKRPVVVKTLEIRELEGMEKKFEMECEVGGGTYIRSLIRDLAYGHGTLGTMTKLERTEAGGFTLEDCISLRSSADEIYEKAMKVNELRDIEF</sequence>
<dbReference type="GO" id="GO:1990481">
    <property type="term" value="P:mRNA pseudouridine synthesis"/>
    <property type="evidence" value="ECO:0007669"/>
    <property type="project" value="TreeGrafter"/>
</dbReference>
<dbReference type="Pfam" id="PF01509">
    <property type="entry name" value="TruB_N"/>
    <property type="match status" value="1"/>
</dbReference>
<dbReference type="NCBIfam" id="TIGR00431">
    <property type="entry name" value="TruB"/>
    <property type="match status" value="1"/>
</dbReference>
<dbReference type="GO" id="GO:0006400">
    <property type="term" value="P:tRNA modification"/>
    <property type="evidence" value="ECO:0007669"/>
    <property type="project" value="TreeGrafter"/>
</dbReference>
<dbReference type="Proteomes" id="UP001165122">
    <property type="component" value="Unassembled WGS sequence"/>
</dbReference>
<comment type="similarity">
    <text evidence="1">Belongs to the pseudouridine synthase TruB family.</text>
</comment>
<dbReference type="InterPro" id="IPR020103">
    <property type="entry name" value="PsdUridine_synth_cat_dom_sf"/>
</dbReference>
<proteinExistence type="inferred from homology"/>
<comment type="caution">
    <text evidence="6">The sequence shown here is derived from an EMBL/GenBank/DDBJ whole genome shotgun (WGS) entry which is preliminary data.</text>
</comment>
<dbReference type="SUPFAM" id="SSF55120">
    <property type="entry name" value="Pseudouridine synthase"/>
    <property type="match status" value="1"/>
</dbReference>
<gene>
    <name evidence="6" type="ORF">TrLO_g9779</name>
</gene>
<evidence type="ECO:0000259" key="5">
    <source>
        <dbReference type="Pfam" id="PF01509"/>
    </source>
</evidence>
<protein>
    <recommendedName>
        <fullName evidence="2">tRNA pseudouridine(55) synthase</fullName>
        <ecNumber evidence="2">5.4.99.25</ecNumber>
    </recommendedName>
</protein>
<keyword evidence="4" id="KW-0413">Isomerase</keyword>
<dbReference type="AlphaFoldDB" id="A0A9W7FHH8"/>
<dbReference type="GO" id="GO:0160148">
    <property type="term" value="F:tRNA pseudouridine(55) synthase activity"/>
    <property type="evidence" value="ECO:0007669"/>
    <property type="project" value="UniProtKB-EC"/>
</dbReference>
<dbReference type="Gene3D" id="3.30.2350.10">
    <property type="entry name" value="Pseudouridine synthase"/>
    <property type="match status" value="1"/>
</dbReference>
<dbReference type="PANTHER" id="PTHR13767:SF2">
    <property type="entry name" value="PSEUDOURIDYLATE SYNTHASE TRUB1"/>
    <property type="match status" value="1"/>
</dbReference>
<dbReference type="EMBL" id="BRXW01000173">
    <property type="protein sequence ID" value="GMI12179.1"/>
    <property type="molecule type" value="Genomic_DNA"/>
</dbReference>
<dbReference type="HAMAP" id="MF_01080">
    <property type="entry name" value="TruB_bact"/>
    <property type="match status" value="1"/>
</dbReference>
<dbReference type="InterPro" id="IPR002501">
    <property type="entry name" value="PsdUridine_synth_N"/>
</dbReference>
<dbReference type="PANTHER" id="PTHR13767">
    <property type="entry name" value="TRNA-PSEUDOURIDINE SYNTHASE"/>
    <property type="match status" value="1"/>
</dbReference>
<evidence type="ECO:0000256" key="4">
    <source>
        <dbReference type="ARBA" id="ARBA00023235"/>
    </source>
</evidence>
<reference evidence="7" key="1">
    <citation type="journal article" date="2023" name="Commun. Biol.">
        <title>Genome analysis of Parmales, the sister group of diatoms, reveals the evolutionary specialization of diatoms from phago-mixotrophs to photoautotrophs.</title>
        <authorList>
            <person name="Ban H."/>
            <person name="Sato S."/>
            <person name="Yoshikawa S."/>
            <person name="Yamada K."/>
            <person name="Nakamura Y."/>
            <person name="Ichinomiya M."/>
            <person name="Sato N."/>
            <person name="Blanc-Mathieu R."/>
            <person name="Endo H."/>
            <person name="Kuwata A."/>
            <person name="Ogata H."/>
        </authorList>
    </citation>
    <scope>NUCLEOTIDE SEQUENCE [LARGE SCALE GENOMIC DNA]</scope>
    <source>
        <strain evidence="7">NIES 3700</strain>
    </source>
</reference>
<keyword evidence="7" id="KW-1185">Reference proteome</keyword>
<evidence type="ECO:0000256" key="3">
    <source>
        <dbReference type="ARBA" id="ARBA00022694"/>
    </source>
</evidence>
<dbReference type="GO" id="GO:0005634">
    <property type="term" value="C:nucleus"/>
    <property type="evidence" value="ECO:0007669"/>
    <property type="project" value="TreeGrafter"/>
</dbReference>
<evidence type="ECO:0000313" key="7">
    <source>
        <dbReference type="Proteomes" id="UP001165122"/>
    </source>
</evidence>
<dbReference type="GO" id="GO:0003723">
    <property type="term" value="F:RNA binding"/>
    <property type="evidence" value="ECO:0007669"/>
    <property type="project" value="InterPro"/>
</dbReference>
<keyword evidence="3" id="KW-0819">tRNA processing</keyword>
<name>A0A9W7FHH8_9STRA</name>